<dbReference type="AlphaFoldDB" id="A0A853G8N0"/>
<dbReference type="SFLD" id="SFLDS00003">
    <property type="entry name" value="Haloacid_Dehalogenase"/>
    <property type="match status" value="1"/>
</dbReference>
<dbReference type="Proteomes" id="UP000559809">
    <property type="component" value="Unassembled WGS sequence"/>
</dbReference>
<dbReference type="InterPro" id="IPR023198">
    <property type="entry name" value="PGP-like_dom2"/>
</dbReference>
<sequence length="227" mass="24752">MEQTINLHPILTEAGLRGLVFDLDGTLIDSAADILHGMRLTFHQAGLGLLPDDYFPGDLHGTGEGIMRSIAADMGWTMPADLKPLRALYVENYAAMGHRHTRLYAGAQDVLNACRDAALPMAICTNKLHASALTAARKVGIDAHFDFISGADTWPAAKPSPVPLLETIRMLGLRPDQCLYFGDTSVDAECARQAGVRFVLHKSGYGDHRLKAAPQYFAFQHWAELLA</sequence>
<keyword evidence="5" id="KW-0378">Hydrolase</keyword>
<dbReference type="Gene3D" id="1.10.150.240">
    <property type="entry name" value="Putative phosphatase, domain 2"/>
    <property type="match status" value="1"/>
</dbReference>
<dbReference type="PRINTS" id="PR00413">
    <property type="entry name" value="HADHALOGNASE"/>
</dbReference>
<dbReference type="RefSeq" id="WP_180157441.1">
    <property type="nucleotide sequence ID" value="NZ_JACCEM010000009.1"/>
</dbReference>
<keyword evidence="6" id="KW-1185">Reference proteome</keyword>
<dbReference type="PANTHER" id="PTHR43434:SF1">
    <property type="entry name" value="PHOSPHOGLYCOLATE PHOSPHATASE"/>
    <property type="match status" value="1"/>
</dbReference>
<evidence type="ECO:0000256" key="1">
    <source>
        <dbReference type="ARBA" id="ARBA00000830"/>
    </source>
</evidence>
<comment type="similarity">
    <text evidence="3">Belongs to the HAD-like hydrolase superfamily. CbbY/CbbZ/Gph/YieH family.</text>
</comment>
<dbReference type="NCBIfam" id="TIGR01549">
    <property type="entry name" value="HAD-SF-IA-v1"/>
    <property type="match status" value="1"/>
</dbReference>
<dbReference type="EC" id="3.1.3.18" evidence="4"/>
<dbReference type="Gene3D" id="3.40.50.1000">
    <property type="entry name" value="HAD superfamily/HAD-like"/>
    <property type="match status" value="1"/>
</dbReference>
<proteinExistence type="inferred from homology"/>
<dbReference type="InterPro" id="IPR036412">
    <property type="entry name" value="HAD-like_sf"/>
</dbReference>
<dbReference type="SUPFAM" id="SSF56784">
    <property type="entry name" value="HAD-like"/>
    <property type="match status" value="1"/>
</dbReference>
<comment type="caution">
    <text evidence="5">The sequence shown here is derived from an EMBL/GenBank/DDBJ whole genome shotgun (WGS) entry which is preliminary data.</text>
</comment>
<dbReference type="InterPro" id="IPR006439">
    <property type="entry name" value="HAD-SF_hydro_IA"/>
</dbReference>
<dbReference type="InterPro" id="IPR041492">
    <property type="entry name" value="HAD_2"/>
</dbReference>
<dbReference type="InterPro" id="IPR050155">
    <property type="entry name" value="HAD-like_hydrolase_sf"/>
</dbReference>
<evidence type="ECO:0000313" key="5">
    <source>
        <dbReference type="EMBL" id="NYT50981.1"/>
    </source>
</evidence>
<dbReference type="GO" id="GO:0008967">
    <property type="term" value="F:phosphoglycolate phosphatase activity"/>
    <property type="evidence" value="ECO:0007669"/>
    <property type="project" value="UniProtKB-EC"/>
</dbReference>
<gene>
    <name evidence="5" type="ORF">H0A72_16840</name>
</gene>
<dbReference type="GO" id="GO:0006281">
    <property type="term" value="P:DNA repair"/>
    <property type="evidence" value="ECO:0007669"/>
    <property type="project" value="TreeGrafter"/>
</dbReference>
<dbReference type="EMBL" id="JACCEM010000009">
    <property type="protein sequence ID" value="NYT50981.1"/>
    <property type="molecule type" value="Genomic_DNA"/>
</dbReference>
<comment type="pathway">
    <text evidence="2">Organic acid metabolism; glycolate biosynthesis; glycolate from 2-phosphoglycolate: step 1/1.</text>
</comment>
<dbReference type="Pfam" id="PF13419">
    <property type="entry name" value="HAD_2"/>
    <property type="match status" value="1"/>
</dbReference>
<name>A0A853G8N0_9BURK</name>
<organism evidence="5 6">
    <name type="scientific">Parapusillimonas granuli</name>
    <dbReference type="NCBI Taxonomy" id="380911"/>
    <lineage>
        <taxon>Bacteria</taxon>
        <taxon>Pseudomonadati</taxon>
        <taxon>Pseudomonadota</taxon>
        <taxon>Betaproteobacteria</taxon>
        <taxon>Burkholderiales</taxon>
        <taxon>Alcaligenaceae</taxon>
        <taxon>Parapusillimonas</taxon>
    </lineage>
</organism>
<comment type="catalytic activity">
    <reaction evidence="1">
        <text>2-phosphoglycolate + H2O = glycolate + phosphate</text>
        <dbReference type="Rhea" id="RHEA:14369"/>
        <dbReference type="ChEBI" id="CHEBI:15377"/>
        <dbReference type="ChEBI" id="CHEBI:29805"/>
        <dbReference type="ChEBI" id="CHEBI:43474"/>
        <dbReference type="ChEBI" id="CHEBI:58033"/>
        <dbReference type="EC" id="3.1.3.18"/>
    </reaction>
</comment>
<accession>A0A853G8N0</accession>
<protein>
    <recommendedName>
        <fullName evidence="4">phosphoglycolate phosphatase</fullName>
        <ecNumber evidence="4">3.1.3.18</ecNumber>
    </recommendedName>
</protein>
<evidence type="ECO:0000256" key="3">
    <source>
        <dbReference type="ARBA" id="ARBA00006171"/>
    </source>
</evidence>
<evidence type="ECO:0000256" key="4">
    <source>
        <dbReference type="ARBA" id="ARBA00013078"/>
    </source>
</evidence>
<evidence type="ECO:0000313" key="6">
    <source>
        <dbReference type="Proteomes" id="UP000559809"/>
    </source>
</evidence>
<dbReference type="SFLD" id="SFLDG01129">
    <property type="entry name" value="C1.5:_HAD__Beta-PGM__Phosphata"/>
    <property type="match status" value="1"/>
</dbReference>
<reference evidence="5 6" key="1">
    <citation type="submission" date="2020-07" db="EMBL/GenBank/DDBJ databases">
        <title>Taxonomic revisions and descriptions of new bacterial species based on genomic comparisons in the high-G+C-content subgroup of the family Alcaligenaceae.</title>
        <authorList>
            <person name="Szabo A."/>
            <person name="Felfoldi T."/>
        </authorList>
    </citation>
    <scope>NUCLEOTIDE SEQUENCE [LARGE SCALE GENOMIC DNA]</scope>
    <source>
        <strain evidence="5 6">LMG 24012</strain>
    </source>
</reference>
<dbReference type="GO" id="GO:0005829">
    <property type="term" value="C:cytosol"/>
    <property type="evidence" value="ECO:0007669"/>
    <property type="project" value="TreeGrafter"/>
</dbReference>
<dbReference type="InterPro" id="IPR023214">
    <property type="entry name" value="HAD_sf"/>
</dbReference>
<dbReference type="PANTHER" id="PTHR43434">
    <property type="entry name" value="PHOSPHOGLYCOLATE PHOSPHATASE"/>
    <property type="match status" value="1"/>
</dbReference>
<evidence type="ECO:0000256" key="2">
    <source>
        <dbReference type="ARBA" id="ARBA00004818"/>
    </source>
</evidence>